<proteinExistence type="inferred from homology"/>
<evidence type="ECO:0000256" key="8">
    <source>
        <dbReference type="ARBA" id="ARBA00022842"/>
    </source>
</evidence>
<evidence type="ECO:0000256" key="13">
    <source>
        <dbReference type="RuleBase" id="RU003785"/>
    </source>
</evidence>
<keyword evidence="8 10" id="KW-0460">Magnesium</keyword>
<evidence type="ECO:0000256" key="4">
    <source>
        <dbReference type="ARBA" id="ARBA00022679"/>
    </source>
</evidence>
<feature type="site" description="Interaction with substrate tRNA" evidence="10">
    <location>
        <position position="132"/>
    </location>
</feature>
<dbReference type="InterPro" id="IPR039657">
    <property type="entry name" value="Dimethylallyltransferase"/>
</dbReference>
<dbReference type="HAMAP" id="MF_00185">
    <property type="entry name" value="IPP_trans"/>
    <property type="match status" value="1"/>
</dbReference>
<comment type="caution">
    <text evidence="10">Lacks conserved residue(s) required for the propagation of feature annotation.</text>
</comment>
<protein>
    <recommendedName>
        <fullName evidence="10">tRNA dimethylallyltransferase</fullName>
        <ecNumber evidence="10">2.5.1.75</ecNumber>
    </recommendedName>
    <alternativeName>
        <fullName evidence="10">Dimethylallyl diphosphate:tRNA dimethylallyltransferase</fullName>
        <shortName evidence="10">DMAPP:tRNA dimethylallyltransferase</shortName>
        <shortName evidence="10">DMATase</shortName>
    </alternativeName>
    <alternativeName>
        <fullName evidence="10">Isopentenyl-diphosphate:tRNA isopentenyltransferase</fullName>
        <shortName evidence="10">IPP transferase</shortName>
        <shortName evidence="10">IPPT</shortName>
        <shortName evidence="10">IPTase</shortName>
    </alternativeName>
</protein>
<comment type="catalytic activity">
    <reaction evidence="9 10 11">
        <text>adenosine(37) in tRNA + dimethylallyl diphosphate = N(6)-dimethylallyladenosine(37) in tRNA + diphosphate</text>
        <dbReference type="Rhea" id="RHEA:26482"/>
        <dbReference type="Rhea" id="RHEA-COMP:10162"/>
        <dbReference type="Rhea" id="RHEA-COMP:10375"/>
        <dbReference type="ChEBI" id="CHEBI:33019"/>
        <dbReference type="ChEBI" id="CHEBI:57623"/>
        <dbReference type="ChEBI" id="CHEBI:74411"/>
        <dbReference type="ChEBI" id="CHEBI:74415"/>
        <dbReference type="EC" id="2.5.1.75"/>
    </reaction>
</comment>
<gene>
    <name evidence="10 14" type="primary">miaA</name>
    <name evidence="14" type="ORF">EZH22_17735</name>
</gene>
<dbReference type="GO" id="GO:0005524">
    <property type="term" value="F:ATP binding"/>
    <property type="evidence" value="ECO:0007669"/>
    <property type="project" value="UniProtKB-UniRule"/>
</dbReference>
<dbReference type="SUPFAM" id="SSF52540">
    <property type="entry name" value="P-loop containing nucleoside triphosphate hydrolases"/>
    <property type="match status" value="2"/>
</dbReference>
<name>A0A974PJX1_9HYPH</name>
<dbReference type="Gene3D" id="1.10.20.140">
    <property type="match status" value="1"/>
</dbReference>
<evidence type="ECO:0000256" key="11">
    <source>
        <dbReference type="RuleBase" id="RU003783"/>
    </source>
</evidence>
<keyword evidence="5 10" id="KW-0819">tRNA processing</keyword>
<feature type="binding site" evidence="10">
    <location>
        <begin position="21"/>
        <end position="26"/>
    </location>
    <ligand>
        <name>substrate</name>
    </ligand>
</feature>
<evidence type="ECO:0000256" key="3">
    <source>
        <dbReference type="ARBA" id="ARBA00005842"/>
    </source>
</evidence>
<organism evidence="14 15">
    <name type="scientific">Xanthobacter dioxanivorans</name>
    <dbReference type="NCBI Taxonomy" id="2528964"/>
    <lineage>
        <taxon>Bacteria</taxon>
        <taxon>Pseudomonadati</taxon>
        <taxon>Pseudomonadota</taxon>
        <taxon>Alphaproteobacteria</taxon>
        <taxon>Hyphomicrobiales</taxon>
        <taxon>Xanthobacteraceae</taxon>
        <taxon>Xanthobacter</taxon>
    </lineage>
</organism>
<comment type="similarity">
    <text evidence="3 10 13">Belongs to the IPP transferase family.</text>
</comment>
<evidence type="ECO:0000256" key="7">
    <source>
        <dbReference type="ARBA" id="ARBA00022840"/>
    </source>
</evidence>
<keyword evidence="7 10" id="KW-0067">ATP-binding</keyword>
<comment type="function">
    <text evidence="2 10 12">Catalyzes the transfer of a dimethylallyl group onto the adenine at position 37 in tRNAs that read codons beginning with uridine, leading to the formation of N6-(dimethylallyl)adenosine (i(6)A).</text>
</comment>
<sequence length="312" mass="33224">MENSELEKRRGPPAVLIAGPTASGKSALALALAERAGGVVLNADSMQVYGDLRVLTARPTVAETARVPHALYGHVDADTDYSVGRWLADATAALAEARARGLLPIVVGGTGLYFRALTQGLADIPPVPDEVRAAVRGAAEALDSPALHARLAAADGETAARLKVNDRQRVLRALEVITATGRSLSDWQRGAQRPVLDAADCVRLVLAVDRDLLRARIDARFEGMIAAGALDEVRALAARQLAPSRTVLKAHGAPALVRHLAGEITLDAAIAEGQADTRRYAKRQDTFFRHQMAGWDRATPEEALARLLARLD</sequence>
<dbReference type="Proteomes" id="UP000596427">
    <property type="component" value="Chromosome"/>
</dbReference>
<feature type="site" description="Interaction with substrate tRNA" evidence="10">
    <location>
        <position position="110"/>
    </location>
</feature>
<feature type="region of interest" description="Interaction with substrate tRNA" evidence="10">
    <location>
        <begin position="168"/>
        <end position="172"/>
    </location>
</feature>
<comment type="cofactor">
    <cofactor evidence="1 10">
        <name>Mg(2+)</name>
        <dbReference type="ChEBI" id="CHEBI:18420"/>
    </cofactor>
</comment>
<dbReference type="GO" id="GO:0006400">
    <property type="term" value="P:tRNA modification"/>
    <property type="evidence" value="ECO:0007669"/>
    <property type="project" value="TreeGrafter"/>
</dbReference>
<evidence type="ECO:0000313" key="15">
    <source>
        <dbReference type="Proteomes" id="UP000596427"/>
    </source>
</evidence>
<dbReference type="AlphaFoldDB" id="A0A974PJX1"/>
<dbReference type="KEGG" id="xdi:EZH22_17735"/>
<comment type="subunit">
    <text evidence="10">Monomer.</text>
</comment>
<evidence type="ECO:0000256" key="9">
    <source>
        <dbReference type="ARBA" id="ARBA00049563"/>
    </source>
</evidence>
<feature type="binding site" evidence="10">
    <location>
        <begin position="19"/>
        <end position="26"/>
    </location>
    <ligand>
        <name>ATP</name>
        <dbReference type="ChEBI" id="CHEBI:30616"/>
    </ligand>
</feature>
<evidence type="ECO:0000256" key="2">
    <source>
        <dbReference type="ARBA" id="ARBA00003213"/>
    </source>
</evidence>
<dbReference type="InterPro" id="IPR018022">
    <property type="entry name" value="IPT"/>
</dbReference>
<dbReference type="RefSeq" id="WP_203191843.1">
    <property type="nucleotide sequence ID" value="NZ_CP063362.1"/>
</dbReference>
<keyword evidence="15" id="KW-1185">Reference proteome</keyword>
<keyword evidence="4 10" id="KW-0808">Transferase</keyword>
<evidence type="ECO:0000256" key="10">
    <source>
        <dbReference type="HAMAP-Rule" id="MF_00185"/>
    </source>
</evidence>
<dbReference type="Gene3D" id="3.40.50.300">
    <property type="entry name" value="P-loop containing nucleotide triphosphate hydrolases"/>
    <property type="match status" value="1"/>
</dbReference>
<evidence type="ECO:0000256" key="1">
    <source>
        <dbReference type="ARBA" id="ARBA00001946"/>
    </source>
</evidence>
<dbReference type="GO" id="GO:0052381">
    <property type="term" value="F:tRNA dimethylallyltransferase activity"/>
    <property type="evidence" value="ECO:0007669"/>
    <property type="project" value="UniProtKB-UniRule"/>
</dbReference>
<dbReference type="EC" id="2.5.1.75" evidence="10"/>
<dbReference type="EMBL" id="CP063362">
    <property type="protein sequence ID" value="QRG04967.1"/>
    <property type="molecule type" value="Genomic_DNA"/>
</dbReference>
<keyword evidence="6 10" id="KW-0547">Nucleotide-binding</keyword>
<feature type="region of interest" description="Interaction with substrate tRNA" evidence="10">
    <location>
        <begin position="44"/>
        <end position="47"/>
    </location>
</feature>
<dbReference type="Pfam" id="PF01715">
    <property type="entry name" value="IPPT"/>
    <property type="match status" value="1"/>
</dbReference>
<accession>A0A974PJX1</accession>
<evidence type="ECO:0000256" key="12">
    <source>
        <dbReference type="RuleBase" id="RU003784"/>
    </source>
</evidence>
<evidence type="ECO:0000313" key="14">
    <source>
        <dbReference type="EMBL" id="QRG04967.1"/>
    </source>
</evidence>
<dbReference type="PANTHER" id="PTHR11088">
    <property type="entry name" value="TRNA DIMETHYLALLYLTRANSFERASE"/>
    <property type="match status" value="1"/>
</dbReference>
<dbReference type="NCBIfam" id="TIGR00174">
    <property type="entry name" value="miaA"/>
    <property type="match status" value="1"/>
</dbReference>
<dbReference type="InterPro" id="IPR027417">
    <property type="entry name" value="P-loop_NTPase"/>
</dbReference>
<reference evidence="14 15" key="1">
    <citation type="submission" date="2020-10" db="EMBL/GenBank/DDBJ databases">
        <title>Degradation of 1,4-Dioxane by Xanthobacter sp. YN2, via a Novel Group-2 Soluble Di-Iron Monooxygenase.</title>
        <authorList>
            <person name="Ma F."/>
            <person name="Wang Y."/>
            <person name="Yang J."/>
            <person name="Guo H."/>
            <person name="Su D."/>
            <person name="Yu L."/>
        </authorList>
    </citation>
    <scope>NUCLEOTIDE SEQUENCE [LARGE SCALE GENOMIC DNA]</scope>
    <source>
        <strain evidence="14 15">YN2</strain>
    </source>
</reference>
<evidence type="ECO:0000256" key="6">
    <source>
        <dbReference type="ARBA" id="ARBA00022741"/>
    </source>
</evidence>
<dbReference type="PANTHER" id="PTHR11088:SF60">
    <property type="entry name" value="TRNA DIMETHYLALLYLTRANSFERASE"/>
    <property type="match status" value="1"/>
</dbReference>
<evidence type="ECO:0000256" key="5">
    <source>
        <dbReference type="ARBA" id="ARBA00022694"/>
    </source>
</evidence>